<evidence type="ECO:0000256" key="1">
    <source>
        <dbReference type="ARBA" id="ARBA00022908"/>
    </source>
</evidence>
<evidence type="ECO:0000256" key="2">
    <source>
        <dbReference type="ARBA" id="ARBA00023125"/>
    </source>
</evidence>
<keyword evidence="2" id="KW-0238">DNA-binding</keyword>
<dbReference type="InterPro" id="IPR051491">
    <property type="entry name" value="Recombinase/Transposase-rel"/>
</dbReference>
<dbReference type="PATRIC" id="fig|1299326.3.peg.5732"/>
<reference evidence="7 8" key="1">
    <citation type="submission" date="2013-12" db="EMBL/GenBank/DDBJ databases">
        <authorList>
            <person name="Brown-Elliot B."/>
            <person name="Wallace R."/>
            <person name="Lenaerts A."/>
            <person name="Ordway D."/>
            <person name="DeGroote M.A."/>
            <person name="Parker T."/>
            <person name="Sizemore C."/>
            <person name="Tallon L.J."/>
            <person name="Sadzewicz L.K."/>
            <person name="Sengamalay N."/>
            <person name="Fraser C.M."/>
            <person name="Hine E."/>
            <person name="Shefchek K.A."/>
            <person name="Das S.P."/>
            <person name="Tettelin H."/>
        </authorList>
    </citation>
    <scope>NUCLEOTIDE SEQUENCE [LARGE SCALE GENOMIC DNA]</scope>
    <source>
        <strain evidence="7 8">662</strain>
    </source>
</reference>
<keyword evidence="1" id="KW-0229">DNA integration</keyword>
<evidence type="ECO:0000313" key="8">
    <source>
        <dbReference type="Proteomes" id="UP000020561"/>
    </source>
</evidence>
<dbReference type="InterPro" id="IPR041718">
    <property type="entry name" value="IS607_transposase-like"/>
</dbReference>
<evidence type="ECO:0000256" key="4">
    <source>
        <dbReference type="PIRSR" id="PIRSR606118-50"/>
    </source>
</evidence>
<dbReference type="Pfam" id="PF00239">
    <property type="entry name" value="Resolvase"/>
    <property type="match status" value="1"/>
</dbReference>
<dbReference type="GO" id="GO:0003677">
    <property type="term" value="F:DNA binding"/>
    <property type="evidence" value="ECO:0007669"/>
    <property type="project" value="UniProtKB-KW"/>
</dbReference>
<dbReference type="CDD" id="cd03769">
    <property type="entry name" value="SR_IS607_transposase_like"/>
    <property type="match status" value="1"/>
</dbReference>
<dbReference type="NCBIfam" id="NF033518">
    <property type="entry name" value="transpos_IS607"/>
    <property type="match status" value="1"/>
</dbReference>
<dbReference type="Gene3D" id="1.10.287.2170">
    <property type="match status" value="1"/>
</dbReference>
<dbReference type="PANTHER" id="PTHR36172">
    <property type="match status" value="1"/>
</dbReference>
<dbReference type="InterPro" id="IPR048046">
    <property type="entry name" value="Transpos_IS607"/>
</dbReference>
<dbReference type="PROSITE" id="PS00397">
    <property type="entry name" value="RECOMBINASES_1"/>
    <property type="match status" value="1"/>
</dbReference>
<evidence type="ECO:0000259" key="6">
    <source>
        <dbReference type="PROSITE" id="PS51736"/>
    </source>
</evidence>
<feature type="domain" description="Resolvase/invertase-type recombinase catalytic" evidence="6">
    <location>
        <begin position="33"/>
        <end position="182"/>
    </location>
</feature>
<sequence>MISPSRTLSGQRYFTEADVRSVLRPGFGATPRGTAVYCRVSSSGQRNDLAAQVAAMEEFCAARGLAVTQWITEIGGGMSFRRRKFLALLDQVIAGEVSTIVVAHRDRLARFGFELIDWLATKHGCQIVVANQETLSPQQELVEDLLAIVHVFSCRLYGLRRYEKQLIADRSNLSVPADTVQP</sequence>
<dbReference type="EMBL" id="JAOA01000013">
    <property type="protein sequence ID" value="EUA09716.1"/>
    <property type="molecule type" value="Genomic_DNA"/>
</dbReference>
<dbReference type="Gene3D" id="3.40.50.1390">
    <property type="entry name" value="Resolvase, N-terminal catalytic domain"/>
    <property type="match status" value="1"/>
</dbReference>
<proteinExistence type="predicted"/>
<dbReference type="PANTHER" id="PTHR36172:SF1">
    <property type="entry name" value="RESOLVASE-RELATED"/>
    <property type="match status" value="1"/>
</dbReference>
<dbReference type="InterPro" id="IPR036162">
    <property type="entry name" value="Resolvase-like_N_sf"/>
</dbReference>
<dbReference type="FunFam" id="3.40.50.1390:FF:000002">
    <property type="entry name" value="ORF1 in transposon ISC1904"/>
    <property type="match status" value="1"/>
</dbReference>
<dbReference type="AlphaFoldDB" id="X7YSF3"/>
<name>X7YSF3_MYCKA</name>
<dbReference type="InterPro" id="IPR006119">
    <property type="entry name" value="Resolv_N"/>
</dbReference>
<dbReference type="GO" id="GO:0000150">
    <property type="term" value="F:DNA strand exchange activity"/>
    <property type="evidence" value="ECO:0007669"/>
    <property type="project" value="InterPro"/>
</dbReference>
<organism evidence="7 8">
    <name type="scientific">Mycobacterium kansasii 662</name>
    <dbReference type="NCBI Taxonomy" id="1299326"/>
    <lineage>
        <taxon>Bacteria</taxon>
        <taxon>Bacillati</taxon>
        <taxon>Actinomycetota</taxon>
        <taxon>Actinomycetes</taxon>
        <taxon>Mycobacteriales</taxon>
        <taxon>Mycobacteriaceae</taxon>
        <taxon>Mycobacterium</taxon>
    </lineage>
</organism>
<dbReference type="PROSITE" id="PS51736">
    <property type="entry name" value="RECOMBINASES_3"/>
    <property type="match status" value="1"/>
</dbReference>
<dbReference type="SMART" id="SM00857">
    <property type="entry name" value="Resolvase"/>
    <property type="match status" value="1"/>
</dbReference>
<dbReference type="Proteomes" id="UP000020561">
    <property type="component" value="Unassembled WGS sequence"/>
</dbReference>
<dbReference type="InterPro" id="IPR006118">
    <property type="entry name" value="Recombinase_CS"/>
</dbReference>
<accession>X7YSF3</accession>
<protein>
    <submittedName>
        <fullName evidence="7">Resolvase, N terminal domain protein</fullName>
    </submittedName>
</protein>
<dbReference type="SUPFAM" id="SSF53041">
    <property type="entry name" value="Resolvase-like"/>
    <property type="match status" value="1"/>
</dbReference>
<dbReference type="GO" id="GO:0015074">
    <property type="term" value="P:DNA integration"/>
    <property type="evidence" value="ECO:0007669"/>
    <property type="project" value="UniProtKB-KW"/>
</dbReference>
<evidence type="ECO:0000313" key="7">
    <source>
        <dbReference type="EMBL" id="EUA09716.1"/>
    </source>
</evidence>
<gene>
    <name evidence="7" type="ORF">I545_5957</name>
</gene>
<evidence type="ECO:0000256" key="5">
    <source>
        <dbReference type="PROSITE-ProRule" id="PRU10137"/>
    </source>
</evidence>
<feature type="active site" description="O-(5'-phospho-DNA)-serine intermediate" evidence="4 5">
    <location>
        <position position="41"/>
    </location>
</feature>
<comment type="caution">
    <text evidence="7">The sequence shown here is derived from an EMBL/GenBank/DDBJ whole genome shotgun (WGS) entry which is preliminary data.</text>
</comment>
<keyword evidence="3" id="KW-0233">DNA recombination</keyword>
<evidence type="ECO:0000256" key="3">
    <source>
        <dbReference type="ARBA" id="ARBA00023172"/>
    </source>
</evidence>